<feature type="compositionally biased region" description="Polar residues" evidence="1">
    <location>
        <begin position="152"/>
        <end position="161"/>
    </location>
</feature>
<keyword evidence="4" id="KW-1185">Reference proteome</keyword>
<feature type="transmembrane region" description="Helical" evidence="2">
    <location>
        <begin position="405"/>
        <end position="424"/>
    </location>
</feature>
<evidence type="ECO:0000256" key="1">
    <source>
        <dbReference type="SAM" id="MobiDB-lite"/>
    </source>
</evidence>
<accession>A0ABY4M6V4</accession>
<reference evidence="3" key="1">
    <citation type="submission" date="2021-10" db="EMBL/GenBank/DDBJ databases">
        <title>Streptomyces nigrumlapis sp.nov.,an antimicrobial producing actinobacterium isolated from Black Gobi rocks.</title>
        <authorList>
            <person name="Wen Y."/>
            <person name="Zhang W."/>
            <person name="Liu X.G."/>
        </authorList>
    </citation>
    <scope>NUCLEOTIDE SEQUENCE</scope>
    <source>
        <strain evidence="3">ST13-2-2</strain>
    </source>
</reference>
<keyword evidence="2" id="KW-0812">Transmembrane</keyword>
<feature type="transmembrane region" description="Helical" evidence="2">
    <location>
        <begin position="12"/>
        <end position="29"/>
    </location>
</feature>
<dbReference type="RefSeq" id="WP_248864327.1">
    <property type="nucleotide sequence ID" value="NZ_CP086322.1"/>
</dbReference>
<dbReference type="Proteomes" id="UP000830115">
    <property type="component" value="Chromosome"/>
</dbReference>
<protein>
    <submittedName>
        <fullName evidence="3">Uncharacterized protein</fullName>
    </submittedName>
</protein>
<organism evidence="3 4">
    <name type="scientific">Streptomyces halobius</name>
    <dbReference type="NCBI Taxonomy" id="2879846"/>
    <lineage>
        <taxon>Bacteria</taxon>
        <taxon>Bacillati</taxon>
        <taxon>Actinomycetota</taxon>
        <taxon>Actinomycetes</taxon>
        <taxon>Kitasatosporales</taxon>
        <taxon>Streptomycetaceae</taxon>
        <taxon>Streptomyces</taxon>
    </lineage>
</organism>
<feature type="transmembrane region" description="Helical" evidence="2">
    <location>
        <begin position="430"/>
        <end position="447"/>
    </location>
</feature>
<sequence length="470" mass="49621">MTIRPSDVGRVLKWGGLAGVAVSLLLRYVEPAPRWDVLACMGVGLLGLLVSWVSARRERAADQDVSEVAEGATPSSPTGFRLHADWRPDRTQRQQFGALLLLLSVAFLLFGSASHVTPQLADARDGSASIDQVKVTKVLSHSSRPIRGGGMSHTSKLSVTVDSGDGDGSAGKGASLQGMIMTSSSVGYGERLWALHVPGENDRGVQLAESRDELEALRDGGIRPSGALLGISAAAAAGGLALLLRRRLKRFDDSGPAVAEALRTGNAQALAVTSAGTAPEGRRSLGVGLRHMAEDGERQLFVSRFVDVEHLADALCGRTAWLYWERAGDRDAPLGRPGRRGELLPAVLVIGSGAGARYVRGWMPRKPEWPVAQGRRLGPVSPDTCPEVRRLGAGTLRPPRPRVGAVMWLGLAALAAVAAAAFPIGGGGQALTQVVIVVTVLCTIVGMRKTEAKWRPSARRQERRDAAGNG</sequence>
<name>A0ABY4M6V4_9ACTN</name>
<gene>
    <name evidence="3" type="ORF">K9S39_17760</name>
</gene>
<keyword evidence="2" id="KW-0472">Membrane</keyword>
<evidence type="ECO:0000256" key="2">
    <source>
        <dbReference type="SAM" id="Phobius"/>
    </source>
</evidence>
<evidence type="ECO:0000313" key="3">
    <source>
        <dbReference type="EMBL" id="UQA93450.1"/>
    </source>
</evidence>
<feature type="transmembrane region" description="Helical" evidence="2">
    <location>
        <begin position="226"/>
        <end position="244"/>
    </location>
</feature>
<proteinExistence type="predicted"/>
<feature type="transmembrane region" description="Helical" evidence="2">
    <location>
        <begin position="96"/>
        <end position="116"/>
    </location>
</feature>
<feature type="region of interest" description="Disordered" evidence="1">
    <location>
        <begin position="142"/>
        <end position="174"/>
    </location>
</feature>
<dbReference type="EMBL" id="CP086322">
    <property type="protein sequence ID" value="UQA93450.1"/>
    <property type="molecule type" value="Genomic_DNA"/>
</dbReference>
<feature type="transmembrane region" description="Helical" evidence="2">
    <location>
        <begin position="35"/>
        <end position="53"/>
    </location>
</feature>
<keyword evidence="2" id="KW-1133">Transmembrane helix</keyword>
<evidence type="ECO:0000313" key="4">
    <source>
        <dbReference type="Proteomes" id="UP000830115"/>
    </source>
</evidence>